<sequence>MHLLIGPDCGYKYPPGSIATADPGVLDSVVEAAGRCTHPTHWPAPGSGPSTINGRVSAATEPVEVATG</sequence>
<proteinExistence type="predicted"/>
<dbReference type="AlphaFoldDB" id="A0A343VQZ6"/>
<geneLocation type="plasmid" evidence="2">
    <name>pCBMA213_1</name>
</geneLocation>
<accession>A0A343VQZ6</accession>
<protein>
    <submittedName>
        <fullName evidence="2">Uncharacterized protein</fullName>
    </submittedName>
</protein>
<evidence type="ECO:0000313" key="2">
    <source>
        <dbReference type="EMBL" id="AVN58320.1"/>
    </source>
</evidence>
<evidence type="ECO:0000256" key="1">
    <source>
        <dbReference type="SAM" id="MobiDB-lite"/>
    </source>
</evidence>
<dbReference type="RefSeq" id="WP_155921797.1">
    <property type="nucleotide sequence ID" value="NZ_MF600313.1"/>
</dbReference>
<gene>
    <name evidence="2" type="ORF">B5P44_p00025</name>
</gene>
<reference evidence="2" key="1">
    <citation type="journal article" date="2018" name="Front. Microbiol.">
        <title>Beyond the Limits: tRNA Array Units in Mycobacterium Genomes.</title>
        <authorList>
            <person name="Morgado S.M."/>
            <person name="Vicente A.C."/>
        </authorList>
    </citation>
    <scope>NUCLEOTIDE SEQUENCE</scope>
    <source>
        <strain evidence="2">CBMA 213</strain>
        <plasmid evidence="2">pCBMA213_1</plasmid>
    </source>
</reference>
<feature type="region of interest" description="Disordered" evidence="1">
    <location>
        <begin position="39"/>
        <end position="68"/>
    </location>
</feature>
<dbReference type="EMBL" id="MF600313">
    <property type="protein sequence ID" value="AVN58320.1"/>
    <property type="molecule type" value="Genomic_DNA"/>
</dbReference>
<name>A0A343VQZ6_9MYCO</name>
<organism evidence="2">
    <name type="scientific">Mycolicibacterium sp. CBMA 213</name>
    <dbReference type="NCBI Taxonomy" id="1968788"/>
    <lineage>
        <taxon>Bacteria</taxon>
        <taxon>Bacillati</taxon>
        <taxon>Actinomycetota</taxon>
        <taxon>Actinomycetes</taxon>
        <taxon>Mycobacteriales</taxon>
        <taxon>Mycobacteriaceae</taxon>
        <taxon>Mycolicibacterium</taxon>
    </lineage>
</organism>
<keyword evidence="2" id="KW-0614">Plasmid</keyword>